<dbReference type="Gene3D" id="3.90.180.10">
    <property type="entry name" value="Medium-chain alcohol dehydrogenases, catalytic domain"/>
    <property type="match status" value="1"/>
</dbReference>
<dbReference type="InterPro" id="IPR020843">
    <property type="entry name" value="ER"/>
</dbReference>
<dbReference type="GO" id="GO:0016651">
    <property type="term" value="F:oxidoreductase activity, acting on NAD(P)H"/>
    <property type="evidence" value="ECO:0007669"/>
    <property type="project" value="InterPro"/>
</dbReference>
<gene>
    <name evidence="4" type="ORF">EDB81DRAFT_927806</name>
</gene>
<sequence length="355" mass="37864">MAKTMKEVRVWVGEAPEYPITTTLHEAAVPTPGPDQVVIRVVVAGTNPKDWKYPVFFGGKSGENTGDDVAGYIEAVGANVSEFNKGDRVAAFHEMGAPHGAFAEYAVAYANTTFPIPENTSFEEAATIPLAAMTAATALFCRIGVPEPWVLNGAGREKAKQSAVLIYGGATAVGSFAIKLLQRANVHPIIAVAGRGGEFVEGLLDKSKGDVVVDYRKGEDALIKGIKAAIPKGKSLYFALDAVSENKTGDTIAKVLDSDGHLTAVLPYTLSNPQNINFTITNVGDVHGLTANYEDFGYAWYRLFNMGLKEGWLKAHPYEVLPGGLKGVEGGLQALQAGKASAVKYVYRIAETERL</sequence>
<name>A0A9P9F9L6_9HYPO</name>
<dbReference type="PANTHER" id="PTHR45348">
    <property type="entry name" value="HYPOTHETICAL OXIDOREDUCTASE (EUROFUNG)"/>
    <property type="match status" value="1"/>
</dbReference>
<evidence type="ECO:0000313" key="4">
    <source>
        <dbReference type="EMBL" id="KAH7155953.1"/>
    </source>
</evidence>
<keyword evidence="2" id="KW-0560">Oxidoreductase</keyword>
<dbReference type="InterPro" id="IPR047122">
    <property type="entry name" value="Trans-enoyl_RdTase-like"/>
</dbReference>
<organism evidence="4 5">
    <name type="scientific">Dactylonectria macrodidyma</name>
    <dbReference type="NCBI Taxonomy" id="307937"/>
    <lineage>
        <taxon>Eukaryota</taxon>
        <taxon>Fungi</taxon>
        <taxon>Dikarya</taxon>
        <taxon>Ascomycota</taxon>
        <taxon>Pezizomycotina</taxon>
        <taxon>Sordariomycetes</taxon>
        <taxon>Hypocreomycetidae</taxon>
        <taxon>Hypocreales</taxon>
        <taxon>Nectriaceae</taxon>
        <taxon>Dactylonectria</taxon>
    </lineage>
</organism>
<keyword evidence="5" id="KW-1185">Reference proteome</keyword>
<evidence type="ECO:0000256" key="2">
    <source>
        <dbReference type="ARBA" id="ARBA00023002"/>
    </source>
</evidence>
<dbReference type="InterPro" id="IPR036291">
    <property type="entry name" value="NAD(P)-bd_dom_sf"/>
</dbReference>
<accession>A0A9P9F9L6</accession>
<dbReference type="OrthoDB" id="3233595at2759"/>
<reference evidence="4" key="1">
    <citation type="journal article" date="2021" name="Nat. Commun.">
        <title>Genetic determinants of endophytism in the Arabidopsis root mycobiome.</title>
        <authorList>
            <person name="Mesny F."/>
            <person name="Miyauchi S."/>
            <person name="Thiergart T."/>
            <person name="Pickel B."/>
            <person name="Atanasova L."/>
            <person name="Karlsson M."/>
            <person name="Huettel B."/>
            <person name="Barry K.W."/>
            <person name="Haridas S."/>
            <person name="Chen C."/>
            <person name="Bauer D."/>
            <person name="Andreopoulos W."/>
            <person name="Pangilinan J."/>
            <person name="LaButti K."/>
            <person name="Riley R."/>
            <person name="Lipzen A."/>
            <person name="Clum A."/>
            <person name="Drula E."/>
            <person name="Henrissat B."/>
            <person name="Kohler A."/>
            <person name="Grigoriev I.V."/>
            <person name="Martin F.M."/>
            <person name="Hacquard S."/>
        </authorList>
    </citation>
    <scope>NUCLEOTIDE SEQUENCE</scope>
    <source>
        <strain evidence="4">MPI-CAGE-AT-0147</strain>
    </source>
</reference>
<comment type="similarity">
    <text evidence="1">Belongs to the zinc-containing alcohol dehydrogenase family.</text>
</comment>
<dbReference type="EMBL" id="JAGMUV010000005">
    <property type="protein sequence ID" value="KAH7155953.1"/>
    <property type="molecule type" value="Genomic_DNA"/>
</dbReference>
<proteinExistence type="inferred from homology"/>
<dbReference type="PANTHER" id="PTHR45348:SF5">
    <property type="entry name" value="OXIDOREDUCTASE, PUTATIVE (AFU_ORTHOLOGUE AFUA_8G01420)-RELATED"/>
    <property type="match status" value="1"/>
</dbReference>
<dbReference type="InterPro" id="IPR013154">
    <property type="entry name" value="ADH-like_N"/>
</dbReference>
<dbReference type="SMART" id="SM00829">
    <property type="entry name" value="PKS_ER"/>
    <property type="match status" value="1"/>
</dbReference>
<feature type="domain" description="Enoyl reductase (ER)" evidence="3">
    <location>
        <begin position="21"/>
        <end position="343"/>
    </location>
</feature>
<dbReference type="AlphaFoldDB" id="A0A9P9F9L6"/>
<evidence type="ECO:0000256" key="1">
    <source>
        <dbReference type="ARBA" id="ARBA00008072"/>
    </source>
</evidence>
<dbReference type="Pfam" id="PF08240">
    <property type="entry name" value="ADH_N"/>
    <property type="match status" value="1"/>
</dbReference>
<evidence type="ECO:0000313" key="5">
    <source>
        <dbReference type="Proteomes" id="UP000738349"/>
    </source>
</evidence>
<comment type="caution">
    <text evidence="4">The sequence shown here is derived from an EMBL/GenBank/DDBJ whole genome shotgun (WGS) entry which is preliminary data.</text>
</comment>
<dbReference type="SUPFAM" id="SSF50129">
    <property type="entry name" value="GroES-like"/>
    <property type="match status" value="1"/>
</dbReference>
<dbReference type="Proteomes" id="UP000738349">
    <property type="component" value="Unassembled WGS sequence"/>
</dbReference>
<dbReference type="InterPro" id="IPR011032">
    <property type="entry name" value="GroES-like_sf"/>
</dbReference>
<protein>
    <submittedName>
        <fullName evidence="4">NADPH2:quinone reductase</fullName>
    </submittedName>
</protein>
<dbReference type="SUPFAM" id="SSF51735">
    <property type="entry name" value="NAD(P)-binding Rossmann-fold domains"/>
    <property type="match status" value="1"/>
</dbReference>
<dbReference type="Gene3D" id="3.40.50.720">
    <property type="entry name" value="NAD(P)-binding Rossmann-like Domain"/>
    <property type="match status" value="1"/>
</dbReference>
<dbReference type="CDD" id="cd08249">
    <property type="entry name" value="enoyl_reductase_like"/>
    <property type="match status" value="1"/>
</dbReference>
<evidence type="ECO:0000259" key="3">
    <source>
        <dbReference type="SMART" id="SM00829"/>
    </source>
</evidence>